<dbReference type="InterPro" id="IPR051797">
    <property type="entry name" value="TrmB-like"/>
</dbReference>
<evidence type="ECO:0000313" key="2">
    <source>
        <dbReference type="EMBL" id="KKT70278.1"/>
    </source>
</evidence>
<gene>
    <name evidence="2" type="ORF">UW63_C0030G0011</name>
</gene>
<dbReference type="AlphaFoldDB" id="A0A0G1JG12"/>
<organism evidence="2 3">
    <name type="scientific">Candidatus Uhrbacteria bacterium GW2011_GWF2_44_350</name>
    <dbReference type="NCBI Taxonomy" id="1619000"/>
    <lineage>
        <taxon>Bacteria</taxon>
        <taxon>Candidatus Uhriibacteriota</taxon>
    </lineage>
</organism>
<dbReference type="Gene3D" id="1.10.10.10">
    <property type="entry name" value="Winged helix-like DNA-binding domain superfamily/Winged helix DNA-binding domain"/>
    <property type="match status" value="1"/>
</dbReference>
<dbReference type="PANTHER" id="PTHR34293">
    <property type="entry name" value="HTH-TYPE TRANSCRIPTIONAL REGULATOR TRMBL2"/>
    <property type="match status" value="1"/>
</dbReference>
<dbReference type="PANTHER" id="PTHR34293:SF1">
    <property type="entry name" value="HTH-TYPE TRANSCRIPTIONAL REGULATOR TRMBL2"/>
    <property type="match status" value="1"/>
</dbReference>
<evidence type="ECO:0000313" key="3">
    <source>
        <dbReference type="Proteomes" id="UP000034154"/>
    </source>
</evidence>
<sequence length="255" mass="29492">MNELKTIKNALELLRVSPNAISFFLTSYRIGRASVGQVAKASKMDRSSAYLAFESLKDLGLMEEDLGSGPKLVWPREPKAMTARLRTEIRRLRQQVENLEEEMPNLLAEYGSRHDSPVLQFFSGQDGLRNIVEDVLEKTSDELLLYSNFNEEKKVFTARDHEDFIRRRVEKNIKLRLLAADTTEAREIQTTDRASLRQTKIIVGKIPFLNETYIYGDNIAMLSFNEKTGVVGFIVRSKDFADHQRWLFEEIWKKL</sequence>
<evidence type="ECO:0000256" key="1">
    <source>
        <dbReference type="SAM" id="Coils"/>
    </source>
</evidence>
<comment type="caution">
    <text evidence="2">The sequence shown here is derived from an EMBL/GenBank/DDBJ whole genome shotgun (WGS) entry which is preliminary data.</text>
</comment>
<dbReference type="Proteomes" id="UP000034154">
    <property type="component" value="Unassembled WGS sequence"/>
</dbReference>
<accession>A0A0G1JG12</accession>
<dbReference type="InterPro" id="IPR036388">
    <property type="entry name" value="WH-like_DNA-bd_sf"/>
</dbReference>
<dbReference type="EMBL" id="LCJB01000030">
    <property type="protein sequence ID" value="KKT70278.1"/>
    <property type="molecule type" value="Genomic_DNA"/>
</dbReference>
<keyword evidence="1" id="KW-0175">Coiled coil</keyword>
<reference evidence="2 3" key="1">
    <citation type="journal article" date="2015" name="Nature">
        <title>rRNA introns, odd ribosomes, and small enigmatic genomes across a large radiation of phyla.</title>
        <authorList>
            <person name="Brown C.T."/>
            <person name="Hug L.A."/>
            <person name="Thomas B.C."/>
            <person name="Sharon I."/>
            <person name="Castelle C.J."/>
            <person name="Singh A."/>
            <person name="Wilkins M.J."/>
            <person name="Williams K.H."/>
            <person name="Banfield J.F."/>
        </authorList>
    </citation>
    <scope>NUCLEOTIDE SEQUENCE [LARGE SCALE GENOMIC DNA]</scope>
</reference>
<name>A0A0G1JG12_9BACT</name>
<feature type="coiled-coil region" evidence="1">
    <location>
        <begin position="82"/>
        <end position="109"/>
    </location>
</feature>
<protein>
    <submittedName>
        <fullName evidence="2">Transcriptional regulator, TrmB</fullName>
    </submittedName>
</protein>
<proteinExistence type="predicted"/>